<name>A0A139W9A8_TRICA</name>
<protein>
    <submittedName>
        <fullName evidence="1">Uncharacterized protein</fullName>
    </submittedName>
</protein>
<proteinExistence type="predicted"/>
<keyword evidence="2" id="KW-1185">Reference proteome</keyword>
<sequence length="231" mass="26963">MHQFTSFLNEQSVKNVLYLYHAGFFKTPEMLRDAFNYINIKIVFNNYSLEAWEQVSYDQMSNQVNNMGQMCNNFSDEIAHGIRNLTDDNVNNKCDDESWYMENFNFPNDVQSTMSKTTMKRALNQPSTSRFDEFTNLQPSTSKATESVNALKRRLPNFEDGPLDTLVNQIGAGQIDDNEVFENFADEFNFINKNGENESFIKKFNTLARRMRFSFKDNAPENPIEWMQHAI</sequence>
<dbReference type="Proteomes" id="UP000007266">
    <property type="component" value="Unassembled WGS sequence"/>
</dbReference>
<reference evidence="1 2" key="1">
    <citation type="journal article" date="2008" name="Nature">
        <title>The genome of the model beetle and pest Tribolium castaneum.</title>
        <authorList>
            <consortium name="Tribolium Genome Sequencing Consortium"/>
            <person name="Richards S."/>
            <person name="Gibbs R.A."/>
            <person name="Weinstock G.M."/>
            <person name="Brown S.J."/>
            <person name="Denell R."/>
            <person name="Beeman R.W."/>
            <person name="Gibbs R."/>
            <person name="Beeman R.W."/>
            <person name="Brown S.J."/>
            <person name="Bucher G."/>
            <person name="Friedrich M."/>
            <person name="Grimmelikhuijzen C.J."/>
            <person name="Klingler M."/>
            <person name="Lorenzen M."/>
            <person name="Richards S."/>
            <person name="Roth S."/>
            <person name="Schroder R."/>
            <person name="Tautz D."/>
            <person name="Zdobnov E.M."/>
            <person name="Muzny D."/>
            <person name="Gibbs R.A."/>
            <person name="Weinstock G.M."/>
            <person name="Attaway T."/>
            <person name="Bell S."/>
            <person name="Buhay C.J."/>
            <person name="Chandrabose M.N."/>
            <person name="Chavez D."/>
            <person name="Clerk-Blankenburg K.P."/>
            <person name="Cree A."/>
            <person name="Dao M."/>
            <person name="Davis C."/>
            <person name="Chacko J."/>
            <person name="Dinh H."/>
            <person name="Dugan-Rocha S."/>
            <person name="Fowler G."/>
            <person name="Garner T.T."/>
            <person name="Garnes J."/>
            <person name="Gnirke A."/>
            <person name="Hawes A."/>
            <person name="Hernandez J."/>
            <person name="Hines S."/>
            <person name="Holder M."/>
            <person name="Hume J."/>
            <person name="Jhangiani S.N."/>
            <person name="Joshi V."/>
            <person name="Khan Z.M."/>
            <person name="Jackson L."/>
            <person name="Kovar C."/>
            <person name="Kowis A."/>
            <person name="Lee S."/>
            <person name="Lewis L.R."/>
            <person name="Margolis J."/>
            <person name="Morgan M."/>
            <person name="Nazareth L.V."/>
            <person name="Nguyen N."/>
            <person name="Okwuonu G."/>
            <person name="Parker D."/>
            <person name="Richards S."/>
            <person name="Ruiz S.J."/>
            <person name="Santibanez J."/>
            <person name="Savard J."/>
            <person name="Scherer S.E."/>
            <person name="Schneider B."/>
            <person name="Sodergren E."/>
            <person name="Tautz D."/>
            <person name="Vattahil S."/>
            <person name="Villasana D."/>
            <person name="White C.S."/>
            <person name="Wright R."/>
            <person name="Park Y."/>
            <person name="Beeman R.W."/>
            <person name="Lord J."/>
            <person name="Oppert B."/>
            <person name="Lorenzen M."/>
            <person name="Brown S."/>
            <person name="Wang L."/>
            <person name="Savard J."/>
            <person name="Tautz D."/>
            <person name="Richards S."/>
            <person name="Weinstock G."/>
            <person name="Gibbs R.A."/>
            <person name="Liu Y."/>
            <person name="Worley K."/>
            <person name="Weinstock G."/>
            <person name="Elsik C.G."/>
            <person name="Reese J.T."/>
            <person name="Elhaik E."/>
            <person name="Landan G."/>
            <person name="Graur D."/>
            <person name="Arensburger P."/>
            <person name="Atkinson P."/>
            <person name="Beeman R.W."/>
            <person name="Beidler J."/>
            <person name="Brown S.J."/>
            <person name="Demuth J.P."/>
            <person name="Drury D.W."/>
            <person name="Du Y.Z."/>
            <person name="Fujiwara H."/>
            <person name="Lorenzen M."/>
            <person name="Maselli V."/>
            <person name="Osanai M."/>
            <person name="Park Y."/>
            <person name="Robertson H.M."/>
            <person name="Tu Z."/>
            <person name="Wang J.J."/>
            <person name="Wang S."/>
            <person name="Richards S."/>
            <person name="Song H."/>
            <person name="Zhang L."/>
            <person name="Sodergren E."/>
            <person name="Werner D."/>
            <person name="Stanke M."/>
            <person name="Morgenstern B."/>
            <person name="Solovyev V."/>
            <person name="Kosarev P."/>
            <person name="Brown G."/>
            <person name="Chen H.C."/>
            <person name="Ermolaeva O."/>
            <person name="Hlavina W."/>
            <person name="Kapustin Y."/>
            <person name="Kiryutin B."/>
            <person name="Kitts P."/>
            <person name="Maglott D."/>
            <person name="Pruitt K."/>
            <person name="Sapojnikov V."/>
            <person name="Souvorov A."/>
            <person name="Mackey A.J."/>
            <person name="Waterhouse R.M."/>
            <person name="Wyder S."/>
            <person name="Zdobnov E.M."/>
            <person name="Zdobnov E.M."/>
            <person name="Wyder S."/>
            <person name="Kriventseva E.V."/>
            <person name="Kadowaki T."/>
            <person name="Bork P."/>
            <person name="Aranda M."/>
            <person name="Bao R."/>
            <person name="Beermann A."/>
            <person name="Berns N."/>
            <person name="Bolognesi R."/>
            <person name="Bonneton F."/>
            <person name="Bopp D."/>
            <person name="Brown S.J."/>
            <person name="Bucher G."/>
            <person name="Butts T."/>
            <person name="Chaumot A."/>
            <person name="Denell R.E."/>
            <person name="Ferrier D.E."/>
            <person name="Friedrich M."/>
            <person name="Gordon C.M."/>
            <person name="Jindra M."/>
            <person name="Klingler M."/>
            <person name="Lan Q."/>
            <person name="Lattorff H.M."/>
            <person name="Laudet V."/>
            <person name="von Levetsow C."/>
            <person name="Liu Z."/>
            <person name="Lutz R."/>
            <person name="Lynch J.A."/>
            <person name="da Fonseca R.N."/>
            <person name="Posnien N."/>
            <person name="Reuter R."/>
            <person name="Roth S."/>
            <person name="Savard J."/>
            <person name="Schinko J.B."/>
            <person name="Schmitt C."/>
            <person name="Schoppmeier M."/>
            <person name="Schroder R."/>
            <person name="Shippy T.D."/>
            <person name="Simonnet F."/>
            <person name="Marques-Souza H."/>
            <person name="Tautz D."/>
            <person name="Tomoyasu Y."/>
            <person name="Trauner J."/>
            <person name="Van der Zee M."/>
            <person name="Vervoort M."/>
            <person name="Wittkopp N."/>
            <person name="Wimmer E.A."/>
            <person name="Yang X."/>
            <person name="Jones A.K."/>
            <person name="Sattelle D.B."/>
            <person name="Ebert P.R."/>
            <person name="Nelson D."/>
            <person name="Scott J.G."/>
            <person name="Beeman R.W."/>
            <person name="Muthukrishnan S."/>
            <person name="Kramer K.J."/>
            <person name="Arakane Y."/>
            <person name="Beeman R.W."/>
            <person name="Zhu Q."/>
            <person name="Hogenkamp D."/>
            <person name="Dixit R."/>
            <person name="Oppert B."/>
            <person name="Jiang H."/>
            <person name="Zou Z."/>
            <person name="Marshall J."/>
            <person name="Elpidina E."/>
            <person name="Vinokurov K."/>
            <person name="Oppert C."/>
            <person name="Zou Z."/>
            <person name="Evans J."/>
            <person name="Lu Z."/>
            <person name="Zhao P."/>
            <person name="Sumathipala N."/>
            <person name="Altincicek B."/>
            <person name="Vilcinskas A."/>
            <person name="Williams M."/>
            <person name="Hultmark D."/>
            <person name="Hetru C."/>
            <person name="Jiang H."/>
            <person name="Grimmelikhuijzen C.J."/>
            <person name="Hauser F."/>
            <person name="Cazzamali G."/>
            <person name="Williamson M."/>
            <person name="Park Y."/>
            <person name="Li B."/>
            <person name="Tanaka Y."/>
            <person name="Predel R."/>
            <person name="Neupert S."/>
            <person name="Schachtner J."/>
            <person name="Verleyen P."/>
            <person name="Raible F."/>
            <person name="Bork P."/>
            <person name="Friedrich M."/>
            <person name="Walden K.K."/>
            <person name="Robertson H.M."/>
            <person name="Angeli S."/>
            <person name="Foret S."/>
            <person name="Bucher G."/>
            <person name="Schuetz S."/>
            <person name="Maleszka R."/>
            <person name="Wimmer E.A."/>
            <person name="Beeman R.W."/>
            <person name="Lorenzen M."/>
            <person name="Tomoyasu Y."/>
            <person name="Miller S.C."/>
            <person name="Grossmann D."/>
            <person name="Bucher G."/>
        </authorList>
    </citation>
    <scope>NUCLEOTIDE SEQUENCE [LARGE SCALE GENOMIC DNA]</scope>
    <source>
        <strain evidence="1 2">Georgia GA2</strain>
    </source>
</reference>
<evidence type="ECO:0000313" key="2">
    <source>
        <dbReference type="Proteomes" id="UP000007266"/>
    </source>
</evidence>
<dbReference type="EMBL" id="KQ972501">
    <property type="protein sequence ID" value="KXZ75885.1"/>
    <property type="molecule type" value="Genomic_DNA"/>
</dbReference>
<evidence type="ECO:0000313" key="1">
    <source>
        <dbReference type="EMBL" id="KXZ75885.1"/>
    </source>
</evidence>
<dbReference type="AlphaFoldDB" id="A0A139W9A8"/>
<reference evidence="1 2" key="2">
    <citation type="journal article" date="2010" name="Nucleic Acids Res.">
        <title>BeetleBase in 2010: revisions to provide comprehensive genomic information for Tribolium castaneum.</title>
        <authorList>
            <person name="Kim H.S."/>
            <person name="Murphy T."/>
            <person name="Xia J."/>
            <person name="Caragea D."/>
            <person name="Park Y."/>
            <person name="Beeman R.W."/>
            <person name="Lorenzen M.D."/>
            <person name="Butcher S."/>
            <person name="Manak J.R."/>
            <person name="Brown S.J."/>
        </authorList>
    </citation>
    <scope>NUCLEOTIDE SEQUENCE [LARGE SCALE GENOMIC DNA]</scope>
    <source>
        <strain evidence="1 2">Georgia GA2</strain>
    </source>
</reference>
<organism evidence="1 2">
    <name type="scientific">Tribolium castaneum</name>
    <name type="common">Red flour beetle</name>
    <dbReference type="NCBI Taxonomy" id="7070"/>
    <lineage>
        <taxon>Eukaryota</taxon>
        <taxon>Metazoa</taxon>
        <taxon>Ecdysozoa</taxon>
        <taxon>Arthropoda</taxon>
        <taxon>Hexapoda</taxon>
        <taxon>Insecta</taxon>
        <taxon>Pterygota</taxon>
        <taxon>Neoptera</taxon>
        <taxon>Endopterygota</taxon>
        <taxon>Coleoptera</taxon>
        <taxon>Polyphaga</taxon>
        <taxon>Cucujiformia</taxon>
        <taxon>Tenebrionidae</taxon>
        <taxon>Tenebrionidae incertae sedis</taxon>
        <taxon>Tribolium</taxon>
    </lineage>
</organism>
<accession>A0A139W9A8</accession>
<gene>
    <name evidence="1" type="primary">AUGUSTUS-3.0.2_31851</name>
    <name evidence="1" type="ORF">TcasGA2_TC031851</name>
</gene>